<dbReference type="PIRSF" id="PIRSF005690">
    <property type="entry name" value="GerBA"/>
    <property type="match status" value="1"/>
</dbReference>
<dbReference type="InterPro" id="IPR004995">
    <property type="entry name" value="Spore_Ger"/>
</dbReference>
<dbReference type="PANTHER" id="PTHR22550:SF9">
    <property type="entry name" value="STAGE V SPORULATION PROTEIN AF"/>
    <property type="match status" value="1"/>
</dbReference>
<feature type="compositionally biased region" description="Basic and acidic residues" evidence="3">
    <location>
        <begin position="479"/>
        <end position="488"/>
    </location>
</feature>
<dbReference type="eggNOG" id="COG0697">
    <property type="taxonomic scope" value="Bacteria"/>
</dbReference>
<accession>F7NK08</accession>
<dbReference type="STRING" id="1009370.ALO_12099"/>
<name>F7NK08_9FIRM</name>
<dbReference type="AlphaFoldDB" id="F7NK08"/>
<dbReference type="RefSeq" id="WP_004095954.1">
    <property type="nucleotide sequence ID" value="NZ_AFGF01000102.1"/>
</dbReference>
<dbReference type="Proteomes" id="UP000003240">
    <property type="component" value="Unassembled WGS sequence"/>
</dbReference>
<keyword evidence="2 4" id="KW-0472">Membrane</keyword>
<gene>
    <name evidence="5" type="ORF">ALO_12099</name>
</gene>
<reference evidence="5 6" key="1">
    <citation type="journal article" date="2011" name="EMBO J.">
        <title>Structural diversity of bacterial flagellar motors.</title>
        <authorList>
            <person name="Chen S."/>
            <person name="Beeby M."/>
            <person name="Murphy G.E."/>
            <person name="Leadbetter J.R."/>
            <person name="Hendrixson D.R."/>
            <person name="Briegel A."/>
            <person name="Li Z."/>
            <person name="Shi J."/>
            <person name="Tocheva E.I."/>
            <person name="Muller A."/>
            <person name="Dobro M.J."/>
            <person name="Jensen G.J."/>
        </authorList>
    </citation>
    <scope>NUCLEOTIDE SEQUENCE [LARGE SCALE GENOMIC DNA]</scope>
    <source>
        <strain evidence="5 6">DSM 6540</strain>
    </source>
</reference>
<feature type="region of interest" description="Disordered" evidence="3">
    <location>
        <begin position="479"/>
        <end position="507"/>
    </location>
</feature>
<evidence type="ECO:0000256" key="3">
    <source>
        <dbReference type="SAM" id="MobiDB-lite"/>
    </source>
</evidence>
<dbReference type="EMBL" id="AFGF01000102">
    <property type="protein sequence ID" value="EGO63655.1"/>
    <property type="molecule type" value="Genomic_DNA"/>
</dbReference>
<evidence type="ECO:0000313" key="5">
    <source>
        <dbReference type="EMBL" id="EGO63655.1"/>
    </source>
</evidence>
<proteinExistence type="inferred from homology"/>
<keyword evidence="4" id="KW-0812">Transmembrane</keyword>
<feature type="transmembrane region" description="Helical" evidence="4">
    <location>
        <begin position="385"/>
        <end position="405"/>
    </location>
</feature>
<dbReference type="OrthoDB" id="9772630at2"/>
<organism evidence="5 6">
    <name type="scientific">Acetonema longum DSM 6540</name>
    <dbReference type="NCBI Taxonomy" id="1009370"/>
    <lineage>
        <taxon>Bacteria</taxon>
        <taxon>Bacillati</taxon>
        <taxon>Bacillota</taxon>
        <taxon>Negativicutes</taxon>
        <taxon>Acetonemataceae</taxon>
        <taxon>Acetonema</taxon>
    </lineage>
</organism>
<comment type="caution">
    <text evidence="5">The sequence shown here is derived from an EMBL/GenBank/DDBJ whole genome shotgun (WGS) entry which is preliminary data.</text>
</comment>
<evidence type="ECO:0000313" key="6">
    <source>
        <dbReference type="Proteomes" id="UP000003240"/>
    </source>
</evidence>
<dbReference type="InterPro" id="IPR050768">
    <property type="entry name" value="UPF0353/GerABKA_families"/>
</dbReference>
<feature type="transmembrane region" description="Helical" evidence="4">
    <location>
        <begin position="290"/>
        <end position="309"/>
    </location>
</feature>
<keyword evidence="4" id="KW-1133">Transmembrane helix</keyword>
<dbReference type="Pfam" id="PF03323">
    <property type="entry name" value="GerA"/>
    <property type="match status" value="1"/>
</dbReference>
<sequence>MADKNKIKPDIDSNINLLKDMLGVGESFDIIFREYNVGRKRAASFSINGMVNDIIISNVLEDMTAYLQQDLSINTMHKLFYSRSTHSQAKLVDNIEDALLSLLSGEFLFLLDGETQIIVLDARSYPARAPSESNIEKVTRGSRDSFVETIVFNTVLIRRRLRDPNLRFKIIKVGGRSKTDVALCYIKDITNSALVEQVQKSLESIVIDGIPMAEKAIEEYVIPGSKWNPLPKVRYTERPDVAAVHLLEGHICIIVDTSPNIMILPATVWHHVQHAEEYRQNVVVGTFLRLVRLGGIAMSFLLPPLWLALVLQPHLLPETLAFLGPKESGIIPLGIQFLLAEFGVELVRMATVHVPSAQATALGFIGAFMLGEFATKVGLFANETIFYIAVAVVGTFATPSVELALAVRVFRIALIMIVMAFKLPGLLAGLAGVAILLIFTKSFGVPYSWPLIPFNFLALKDVVFRLPIPEKVLRPAMLRPKDEDRLETGEQTGGSESTKKKPDGDKK</sequence>
<feature type="transmembrane region" description="Helical" evidence="4">
    <location>
        <begin position="359"/>
        <end position="379"/>
    </location>
</feature>
<feature type="transmembrane region" description="Helical" evidence="4">
    <location>
        <begin position="329"/>
        <end position="347"/>
    </location>
</feature>
<protein>
    <submittedName>
        <fullName evidence="5">GerA spore germination protein</fullName>
    </submittedName>
</protein>
<evidence type="ECO:0000256" key="4">
    <source>
        <dbReference type="SAM" id="Phobius"/>
    </source>
</evidence>
<dbReference type="GO" id="GO:0009847">
    <property type="term" value="P:spore germination"/>
    <property type="evidence" value="ECO:0007669"/>
    <property type="project" value="InterPro"/>
</dbReference>
<feature type="transmembrane region" description="Helical" evidence="4">
    <location>
        <begin position="412"/>
        <end position="439"/>
    </location>
</feature>
<dbReference type="PANTHER" id="PTHR22550">
    <property type="entry name" value="SPORE GERMINATION PROTEIN"/>
    <property type="match status" value="1"/>
</dbReference>
<dbReference type="GO" id="GO:0016020">
    <property type="term" value="C:membrane"/>
    <property type="evidence" value="ECO:0007669"/>
    <property type="project" value="InterPro"/>
</dbReference>
<evidence type="ECO:0000256" key="2">
    <source>
        <dbReference type="ARBA" id="ARBA00023136"/>
    </source>
</evidence>
<evidence type="ECO:0000256" key="1">
    <source>
        <dbReference type="ARBA" id="ARBA00005278"/>
    </source>
</evidence>
<keyword evidence="6" id="KW-1185">Reference proteome</keyword>
<feature type="compositionally biased region" description="Basic and acidic residues" evidence="3">
    <location>
        <begin position="497"/>
        <end position="507"/>
    </location>
</feature>
<comment type="similarity">
    <text evidence="1">Belongs to the GerABKA family.</text>
</comment>